<reference evidence="10 11" key="1">
    <citation type="submission" date="2016-02" db="EMBL/GenBank/DDBJ databases">
        <title>Draft genome sequence of Hydrogenophaga sp. LPB0072.</title>
        <authorList>
            <person name="Shin S.-K."/>
            <person name="Yi H."/>
        </authorList>
    </citation>
    <scope>NUCLEOTIDE SEQUENCE [LARGE SCALE GENOMIC DNA]</scope>
    <source>
        <strain evidence="10 11">LPB0072</strain>
    </source>
</reference>
<dbReference type="GO" id="GO:0008233">
    <property type="term" value="F:peptidase activity"/>
    <property type="evidence" value="ECO:0007669"/>
    <property type="project" value="UniProtKB-KW"/>
</dbReference>
<keyword evidence="11" id="KW-1185">Reference proteome</keyword>
<dbReference type="EC" id="3.4.-.-" evidence="8"/>
<evidence type="ECO:0000256" key="4">
    <source>
        <dbReference type="ARBA" id="ARBA00022801"/>
    </source>
</evidence>
<name>A0A170AJ68_9BURK</name>
<keyword evidence="3" id="KW-0227">DNA damage</keyword>
<dbReference type="SUPFAM" id="SSF143081">
    <property type="entry name" value="BB1717-like"/>
    <property type="match status" value="1"/>
</dbReference>
<accession>A0A170AJ68</accession>
<dbReference type="Proteomes" id="UP000185657">
    <property type="component" value="Unassembled WGS sequence"/>
</dbReference>
<evidence type="ECO:0000256" key="3">
    <source>
        <dbReference type="ARBA" id="ARBA00022763"/>
    </source>
</evidence>
<dbReference type="InterPro" id="IPR003738">
    <property type="entry name" value="SRAP"/>
</dbReference>
<comment type="similarity">
    <text evidence="1 8">Belongs to the SOS response-associated peptidase family.</text>
</comment>
<dbReference type="AlphaFoldDB" id="A0A170AJ68"/>
<proteinExistence type="inferred from homology"/>
<protein>
    <recommendedName>
        <fullName evidence="8">Abasic site processing protein</fullName>
        <ecNumber evidence="8">3.4.-.-</ecNumber>
    </recommendedName>
</protein>
<evidence type="ECO:0000313" key="11">
    <source>
        <dbReference type="Proteomes" id="UP000185657"/>
    </source>
</evidence>
<dbReference type="Gene3D" id="3.90.1680.10">
    <property type="entry name" value="SOS response associated peptidase-like"/>
    <property type="match status" value="1"/>
</dbReference>
<dbReference type="EMBL" id="LVWD01000001">
    <property type="protein sequence ID" value="OAD44080.1"/>
    <property type="molecule type" value="Genomic_DNA"/>
</dbReference>
<dbReference type="GO" id="GO:0106300">
    <property type="term" value="P:protein-DNA covalent cross-linking repair"/>
    <property type="evidence" value="ECO:0007669"/>
    <property type="project" value="InterPro"/>
</dbReference>
<evidence type="ECO:0000256" key="1">
    <source>
        <dbReference type="ARBA" id="ARBA00008136"/>
    </source>
</evidence>
<evidence type="ECO:0000256" key="6">
    <source>
        <dbReference type="ARBA" id="ARBA00023125"/>
    </source>
</evidence>
<dbReference type="KEGG" id="hyl:LPB072_15035"/>
<evidence type="ECO:0000256" key="2">
    <source>
        <dbReference type="ARBA" id="ARBA00022670"/>
    </source>
</evidence>
<keyword evidence="5" id="KW-0190">Covalent protein-DNA linkage</keyword>
<dbReference type="PANTHER" id="PTHR13604:SF0">
    <property type="entry name" value="ABASIC SITE PROCESSING PROTEIN HMCES"/>
    <property type="match status" value="1"/>
</dbReference>
<keyword evidence="6" id="KW-0238">DNA-binding</keyword>
<dbReference type="GO" id="GO:0016829">
    <property type="term" value="F:lyase activity"/>
    <property type="evidence" value="ECO:0007669"/>
    <property type="project" value="UniProtKB-KW"/>
</dbReference>
<evidence type="ECO:0000256" key="7">
    <source>
        <dbReference type="ARBA" id="ARBA00023239"/>
    </source>
</evidence>
<keyword evidence="2 8" id="KW-0645">Protease</keyword>
<dbReference type="GO" id="GO:0006508">
    <property type="term" value="P:proteolysis"/>
    <property type="evidence" value="ECO:0007669"/>
    <property type="project" value="UniProtKB-KW"/>
</dbReference>
<dbReference type="GO" id="GO:0003697">
    <property type="term" value="F:single-stranded DNA binding"/>
    <property type="evidence" value="ECO:0007669"/>
    <property type="project" value="InterPro"/>
</dbReference>
<keyword evidence="7" id="KW-0456">Lyase</keyword>
<reference evidence="9 12" key="2">
    <citation type="submission" date="2016-10" db="EMBL/GenBank/DDBJ databases">
        <title>Hydorgenophaga sp. LPB0072 isolated from gastropod.</title>
        <authorList>
            <person name="Kim E."/>
            <person name="Yi H."/>
        </authorList>
    </citation>
    <scope>NUCLEOTIDE SEQUENCE [LARGE SCALE GENOMIC DNA]</scope>
    <source>
        <strain evidence="9 12">LPB0072</strain>
    </source>
</reference>
<dbReference type="EMBL" id="CP017476">
    <property type="protein sequence ID" value="AOW13955.1"/>
    <property type="molecule type" value="Genomic_DNA"/>
</dbReference>
<sequence>MCTNYTPATPNHLLPMTELGPLTWPVETWPAETYPGYLAPILTAQQGAAGTRVSLARFGLVPRWCRDTAHAATVGRGTYNARCETVQEKPSFRSAWRERCFALVPMLNYFEPCWETGRAVRWRVEAADGKPLLAAALHECWIQPDTGQAVHSFSLLTANADSHALLNRLHRPGDEKRQLRLLGASEGFVWLRQPADQALSWLDRQPGVALIGQAAPLRSDPQGTLPF</sequence>
<gene>
    <name evidence="9" type="ORF">LPB072_15035</name>
    <name evidence="10" type="ORF">LPB72_00780</name>
</gene>
<evidence type="ECO:0000313" key="9">
    <source>
        <dbReference type="EMBL" id="AOW13955.1"/>
    </source>
</evidence>
<organism evidence="9 12">
    <name type="scientific">Hydrogenophaga crassostreae</name>
    <dbReference type="NCBI Taxonomy" id="1763535"/>
    <lineage>
        <taxon>Bacteria</taxon>
        <taxon>Pseudomonadati</taxon>
        <taxon>Pseudomonadota</taxon>
        <taxon>Betaproteobacteria</taxon>
        <taxon>Burkholderiales</taxon>
        <taxon>Comamonadaceae</taxon>
        <taxon>Hydrogenophaga</taxon>
    </lineage>
</organism>
<keyword evidence="4 8" id="KW-0378">Hydrolase</keyword>
<dbReference type="PANTHER" id="PTHR13604">
    <property type="entry name" value="DC12-RELATED"/>
    <property type="match status" value="1"/>
</dbReference>
<evidence type="ECO:0000313" key="10">
    <source>
        <dbReference type="EMBL" id="OAD44080.1"/>
    </source>
</evidence>
<dbReference type="Pfam" id="PF02586">
    <property type="entry name" value="SRAP"/>
    <property type="match status" value="1"/>
</dbReference>
<dbReference type="Proteomes" id="UP000185680">
    <property type="component" value="Chromosome"/>
</dbReference>
<evidence type="ECO:0000256" key="5">
    <source>
        <dbReference type="ARBA" id="ARBA00023124"/>
    </source>
</evidence>
<evidence type="ECO:0000256" key="8">
    <source>
        <dbReference type="RuleBase" id="RU364100"/>
    </source>
</evidence>
<dbReference type="InterPro" id="IPR036590">
    <property type="entry name" value="SRAP-like"/>
</dbReference>
<dbReference type="STRING" id="1763535.LPB072_15035"/>
<evidence type="ECO:0000313" key="12">
    <source>
        <dbReference type="Proteomes" id="UP000185680"/>
    </source>
</evidence>